<evidence type="ECO:0000313" key="6">
    <source>
        <dbReference type="Proteomes" id="UP000219514"/>
    </source>
</evidence>
<dbReference type="OrthoDB" id="3825908at2"/>
<reference evidence="5 6" key="1">
    <citation type="submission" date="2017-09" db="EMBL/GenBank/DDBJ databases">
        <authorList>
            <person name="Ehlers B."/>
            <person name="Leendertz F.H."/>
        </authorList>
    </citation>
    <scope>NUCLEOTIDE SEQUENCE [LARGE SCALE GENOMIC DNA]</scope>
    <source>
        <strain evidence="5 6">DSM 46844</strain>
    </source>
</reference>
<dbReference type="EMBL" id="OBDO01000003">
    <property type="protein sequence ID" value="SNX96258.1"/>
    <property type="molecule type" value="Genomic_DNA"/>
</dbReference>
<evidence type="ECO:0000259" key="4">
    <source>
        <dbReference type="Pfam" id="PF01872"/>
    </source>
</evidence>
<dbReference type="SUPFAM" id="SSF53597">
    <property type="entry name" value="Dihydrofolate reductase-like"/>
    <property type="match status" value="1"/>
</dbReference>
<dbReference type="PANTHER" id="PTHR38011">
    <property type="entry name" value="DIHYDROFOLATE REDUCTASE FAMILY PROTEIN (AFU_ORTHOLOGUE AFUA_8G06820)"/>
    <property type="match status" value="1"/>
</dbReference>
<keyword evidence="6" id="KW-1185">Reference proteome</keyword>
<proteinExistence type="predicted"/>
<dbReference type="Proteomes" id="UP000219514">
    <property type="component" value="Unassembled WGS sequence"/>
</dbReference>
<feature type="domain" description="Bacterial bifunctional deaminase-reductase C-terminal" evidence="4">
    <location>
        <begin position="35"/>
        <end position="198"/>
    </location>
</feature>
<gene>
    <name evidence="5" type="ORF">SAMN06893097_103427</name>
</gene>
<dbReference type="GO" id="GO:0008703">
    <property type="term" value="F:5-amino-6-(5-phosphoribosylamino)uracil reductase activity"/>
    <property type="evidence" value="ECO:0007669"/>
    <property type="project" value="InterPro"/>
</dbReference>
<evidence type="ECO:0000313" key="5">
    <source>
        <dbReference type="EMBL" id="SNX96258.1"/>
    </source>
</evidence>
<dbReference type="PANTHER" id="PTHR38011:SF7">
    <property type="entry name" value="2,5-DIAMINO-6-RIBOSYLAMINO-4(3H)-PYRIMIDINONE 5'-PHOSPHATE REDUCTASE"/>
    <property type="match status" value="1"/>
</dbReference>
<keyword evidence="2" id="KW-0521">NADP</keyword>
<organism evidence="5 6">
    <name type="scientific">Geodermatophilus sabuli</name>
    <dbReference type="NCBI Taxonomy" id="1564158"/>
    <lineage>
        <taxon>Bacteria</taxon>
        <taxon>Bacillati</taxon>
        <taxon>Actinomycetota</taxon>
        <taxon>Actinomycetes</taxon>
        <taxon>Geodermatophilales</taxon>
        <taxon>Geodermatophilaceae</taxon>
        <taxon>Geodermatophilus</taxon>
    </lineage>
</organism>
<evidence type="ECO:0000256" key="3">
    <source>
        <dbReference type="ARBA" id="ARBA00023002"/>
    </source>
</evidence>
<dbReference type="Pfam" id="PF01872">
    <property type="entry name" value="RibD_C"/>
    <property type="match status" value="1"/>
</dbReference>
<dbReference type="InterPro" id="IPR024072">
    <property type="entry name" value="DHFR-like_dom_sf"/>
</dbReference>
<protein>
    <submittedName>
        <fullName evidence="5">2,5-diamino-6-(Ribosylamino)-4(3H)-pyrimidinone 5'-phosphate reductase</fullName>
    </submittedName>
</protein>
<accession>A0A285EAV2</accession>
<sequence length="206" mass="21615">MRPRVVVHVAVSLEGATTGFDPDVGSFYALARTWHEDVTLTGADTVLAQEPALGSAPQPGPAPDGPLLVVVDSRARVRAWAALRAAGHWSDVLAASSARTPHRSGPVSELRLGRERVDLPALLTELGTRPGVATVRVDSGGALTGALLAAGLVDEVSLLVHPVLAGPAAGARRWYGDGPPPAGELVLAECRRLDGDLVWLRHHIRR</sequence>
<dbReference type="InterPro" id="IPR002734">
    <property type="entry name" value="RibDG_C"/>
</dbReference>
<dbReference type="Gene3D" id="3.40.430.10">
    <property type="entry name" value="Dihydrofolate Reductase, subunit A"/>
    <property type="match status" value="1"/>
</dbReference>
<dbReference type="RefSeq" id="WP_097206250.1">
    <property type="nucleotide sequence ID" value="NZ_JACHXB010000004.1"/>
</dbReference>
<comment type="pathway">
    <text evidence="1">Cofactor biosynthesis; riboflavin biosynthesis.</text>
</comment>
<keyword evidence="3" id="KW-0560">Oxidoreductase</keyword>
<name>A0A285EAV2_9ACTN</name>
<dbReference type="GO" id="GO:0009231">
    <property type="term" value="P:riboflavin biosynthetic process"/>
    <property type="evidence" value="ECO:0007669"/>
    <property type="project" value="InterPro"/>
</dbReference>
<evidence type="ECO:0000256" key="1">
    <source>
        <dbReference type="ARBA" id="ARBA00005104"/>
    </source>
</evidence>
<dbReference type="AlphaFoldDB" id="A0A285EAV2"/>
<dbReference type="InterPro" id="IPR050765">
    <property type="entry name" value="Riboflavin_Biosynth_HTPR"/>
</dbReference>
<evidence type="ECO:0000256" key="2">
    <source>
        <dbReference type="ARBA" id="ARBA00022857"/>
    </source>
</evidence>